<evidence type="ECO:0000313" key="2">
    <source>
        <dbReference type="Proteomes" id="UP000429958"/>
    </source>
</evidence>
<dbReference type="RefSeq" id="WP_154471936.1">
    <property type="nucleotide sequence ID" value="NZ_VUMD01000006.1"/>
</dbReference>
<keyword evidence="2" id="KW-1185">Reference proteome</keyword>
<dbReference type="AlphaFoldDB" id="A0A7X2NKH4"/>
<name>A0A7X2NKH4_9CLOT</name>
<organism evidence="1 2">
    <name type="scientific">Clostridium porci</name>
    <dbReference type="NCBI Taxonomy" id="2605778"/>
    <lineage>
        <taxon>Bacteria</taxon>
        <taxon>Bacillati</taxon>
        <taxon>Bacillota</taxon>
        <taxon>Clostridia</taxon>
        <taxon>Eubacteriales</taxon>
        <taxon>Clostridiaceae</taxon>
        <taxon>Clostridium</taxon>
    </lineage>
</organism>
<gene>
    <name evidence="1" type="ORF">FYJ39_07900</name>
</gene>
<sequence>MEDAVKRISSEKFDAMLERIMDNGHPISGWFPTMEDAKIIIANPIENYEFMIWILESNPNLTLTEEQEAVYALLQNTLTQCTQITDH</sequence>
<accession>A0A7X2NKH4</accession>
<dbReference type="Proteomes" id="UP000429958">
    <property type="component" value="Unassembled WGS sequence"/>
</dbReference>
<protein>
    <submittedName>
        <fullName evidence="1">Uncharacterized protein</fullName>
    </submittedName>
</protein>
<reference evidence="1 2" key="1">
    <citation type="submission" date="2019-08" db="EMBL/GenBank/DDBJ databases">
        <title>In-depth cultivation of the pig gut microbiome towards novel bacterial diversity and tailored functional studies.</title>
        <authorList>
            <person name="Wylensek D."/>
            <person name="Hitch T.C.A."/>
            <person name="Clavel T."/>
        </authorList>
    </citation>
    <scope>NUCLEOTIDE SEQUENCE [LARGE SCALE GENOMIC DNA]</scope>
    <source>
        <strain evidence="1 2">WCA-389-WT-23D1</strain>
    </source>
</reference>
<comment type="caution">
    <text evidence="1">The sequence shown here is derived from an EMBL/GenBank/DDBJ whole genome shotgun (WGS) entry which is preliminary data.</text>
</comment>
<dbReference type="EMBL" id="VUMD01000006">
    <property type="protein sequence ID" value="MSS36492.1"/>
    <property type="molecule type" value="Genomic_DNA"/>
</dbReference>
<proteinExistence type="predicted"/>
<evidence type="ECO:0000313" key="1">
    <source>
        <dbReference type="EMBL" id="MSS36492.1"/>
    </source>
</evidence>